<proteinExistence type="predicted"/>
<name>A0A916YRL3_9BACL</name>
<protein>
    <recommendedName>
        <fullName evidence="3">ParB/Sulfiredoxin domain-containing protein</fullName>
    </recommendedName>
</protein>
<comment type="caution">
    <text evidence="1">The sequence shown here is derived from an EMBL/GenBank/DDBJ whole genome shotgun (WGS) entry which is preliminary data.</text>
</comment>
<organism evidence="1 2">
    <name type="scientific">Paenibacillus nasutitermitis</name>
    <dbReference type="NCBI Taxonomy" id="1652958"/>
    <lineage>
        <taxon>Bacteria</taxon>
        <taxon>Bacillati</taxon>
        <taxon>Bacillota</taxon>
        <taxon>Bacilli</taxon>
        <taxon>Bacillales</taxon>
        <taxon>Paenibacillaceae</taxon>
        <taxon>Paenibacillus</taxon>
    </lineage>
</organism>
<evidence type="ECO:0000313" key="2">
    <source>
        <dbReference type="Proteomes" id="UP000612456"/>
    </source>
</evidence>
<evidence type="ECO:0008006" key="3">
    <source>
        <dbReference type="Google" id="ProtNLM"/>
    </source>
</evidence>
<reference evidence="1" key="2">
    <citation type="submission" date="2020-09" db="EMBL/GenBank/DDBJ databases">
        <authorList>
            <person name="Sun Q."/>
            <person name="Zhou Y."/>
        </authorList>
    </citation>
    <scope>NUCLEOTIDE SEQUENCE</scope>
    <source>
        <strain evidence="1">CGMCC 1.15178</strain>
    </source>
</reference>
<dbReference type="EMBL" id="BMHP01000001">
    <property type="protein sequence ID" value="GGD56780.1"/>
    <property type="molecule type" value="Genomic_DNA"/>
</dbReference>
<gene>
    <name evidence="1" type="ORF">GCM10010911_13150</name>
</gene>
<dbReference type="RefSeq" id="WP_188990258.1">
    <property type="nucleotide sequence ID" value="NZ_BMHP01000001.1"/>
</dbReference>
<sequence>MKAPGVVKSVGNGLSKAWPWITGLFAKTKYMGKSFESSGKSVQLGVDPRTLNPTKDLSTLNPTRVQNAVKYGGDKTIIVDRKGNVLDGHHRLQDAINTGKSVDIQIGHN</sequence>
<dbReference type="AlphaFoldDB" id="A0A916YRL3"/>
<accession>A0A916YRL3</accession>
<dbReference type="Proteomes" id="UP000612456">
    <property type="component" value="Unassembled WGS sequence"/>
</dbReference>
<reference evidence="1" key="1">
    <citation type="journal article" date="2014" name="Int. J. Syst. Evol. Microbiol.">
        <title>Complete genome sequence of Corynebacterium casei LMG S-19264T (=DSM 44701T), isolated from a smear-ripened cheese.</title>
        <authorList>
            <consortium name="US DOE Joint Genome Institute (JGI-PGF)"/>
            <person name="Walter F."/>
            <person name="Albersmeier A."/>
            <person name="Kalinowski J."/>
            <person name="Ruckert C."/>
        </authorList>
    </citation>
    <scope>NUCLEOTIDE SEQUENCE</scope>
    <source>
        <strain evidence="1">CGMCC 1.15178</strain>
    </source>
</reference>
<keyword evidence="2" id="KW-1185">Reference proteome</keyword>
<evidence type="ECO:0000313" key="1">
    <source>
        <dbReference type="EMBL" id="GGD56780.1"/>
    </source>
</evidence>